<accession>A0A6A4WYL3</accession>
<protein>
    <submittedName>
        <fullName evidence="2">Sestrin-1</fullName>
    </submittedName>
</protein>
<dbReference type="GO" id="GO:0016239">
    <property type="term" value="P:positive regulation of macroautophagy"/>
    <property type="evidence" value="ECO:0007669"/>
    <property type="project" value="TreeGrafter"/>
</dbReference>
<evidence type="ECO:0000313" key="2">
    <source>
        <dbReference type="EMBL" id="KAF0308790.1"/>
    </source>
</evidence>
<dbReference type="EMBL" id="VIIS01000463">
    <property type="protein sequence ID" value="KAF0308790.1"/>
    <property type="molecule type" value="Genomic_DNA"/>
</dbReference>
<sequence length="294" mass="32905">MQRQRAPEPPERGGPPPVSRCCSTSSRREFVASGGEQRWLDGLQHVAQKALRPQRGEQAAGAPAVAAQQSHIERLARGRDNWSLGELLQALTPCWPTTTRSALSCSAVARWTRTAPPTRRRKVRRGSSQGAAERVRVRLRPAPSDGAPVRQLMQKNALPERGSAQSAGQLTPSRRDVIYEAVDSGGVVADRPAPRPPRHDIDRFVEDADFAYEDFSRRGEGSSVPTFRVQDYSWEDHGFSLVNRLYSDVGVLLDDKFRTAYQLTYQTMGSFRAVDTGLFRRAVWRYIQCLYGIR</sequence>
<dbReference type="AlphaFoldDB" id="A0A6A4WYL3"/>
<name>A0A6A4WYL3_AMPAM</name>
<dbReference type="GO" id="GO:1990253">
    <property type="term" value="P:cellular response to leucine starvation"/>
    <property type="evidence" value="ECO:0007669"/>
    <property type="project" value="TreeGrafter"/>
</dbReference>
<feature type="region of interest" description="Disordered" evidence="1">
    <location>
        <begin position="1"/>
        <end position="27"/>
    </location>
</feature>
<dbReference type="GO" id="GO:0071233">
    <property type="term" value="P:cellular response to L-leucine"/>
    <property type="evidence" value="ECO:0007669"/>
    <property type="project" value="TreeGrafter"/>
</dbReference>
<evidence type="ECO:0000313" key="3">
    <source>
        <dbReference type="Proteomes" id="UP000440578"/>
    </source>
</evidence>
<dbReference type="GO" id="GO:0016684">
    <property type="term" value="F:oxidoreductase activity, acting on peroxide as acceptor"/>
    <property type="evidence" value="ECO:0007669"/>
    <property type="project" value="TreeGrafter"/>
</dbReference>
<dbReference type="GO" id="GO:0005634">
    <property type="term" value="C:nucleus"/>
    <property type="evidence" value="ECO:0007669"/>
    <property type="project" value="InterPro"/>
</dbReference>
<dbReference type="GO" id="GO:1904262">
    <property type="term" value="P:negative regulation of TORC1 signaling"/>
    <property type="evidence" value="ECO:0007669"/>
    <property type="project" value="TreeGrafter"/>
</dbReference>
<dbReference type="PANTHER" id="PTHR12474:SF0">
    <property type="entry name" value="SESTRIN HOMOLOG"/>
    <property type="match status" value="1"/>
</dbReference>
<evidence type="ECO:0000256" key="1">
    <source>
        <dbReference type="SAM" id="MobiDB-lite"/>
    </source>
</evidence>
<dbReference type="Proteomes" id="UP000440578">
    <property type="component" value="Unassembled WGS sequence"/>
</dbReference>
<reference evidence="2 3" key="1">
    <citation type="submission" date="2019-07" db="EMBL/GenBank/DDBJ databases">
        <title>Draft genome assembly of a fouling barnacle, Amphibalanus amphitrite (Darwin, 1854): The first reference genome for Thecostraca.</title>
        <authorList>
            <person name="Kim W."/>
        </authorList>
    </citation>
    <scope>NUCLEOTIDE SEQUENCE [LARGE SCALE GENOMIC DNA]</scope>
    <source>
        <strain evidence="2">SNU_AA5</strain>
        <tissue evidence="2">Soma without cirri and trophi</tissue>
    </source>
</reference>
<dbReference type="GO" id="GO:1901031">
    <property type="term" value="P:regulation of response to reactive oxygen species"/>
    <property type="evidence" value="ECO:0007669"/>
    <property type="project" value="InterPro"/>
</dbReference>
<dbReference type="PANTHER" id="PTHR12474">
    <property type="entry name" value="P53 REGULATED PA26 NUCLEAR PROTEIN SESTRIN"/>
    <property type="match status" value="1"/>
</dbReference>
<gene>
    <name evidence="2" type="primary">sesn1</name>
    <name evidence="2" type="ORF">FJT64_020026</name>
</gene>
<feature type="region of interest" description="Disordered" evidence="1">
    <location>
        <begin position="114"/>
        <end position="136"/>
    </location>
</feature>
<proteinExistence type="predicted"/>
<dbReference type="GO" id="GO:0070728">
    <property type="term" value="F:L-leucine binding"/>
    <property type="evidence" value="ECO:0007669"/>
    <property type="project" value="TreeGrafter"/>
</dbReference>
<dbReference type="OrthoDB" id="337464at2759"/>
<organism evidence="2 3">
    <name type="scientific">Amphibalanus amphitrite</name>
    <name type="common">Striped barnacle</name>
    <name type="synonym">Balanus amphitrite</name>
    <dbReference type="NCBI Taxonomy" id="1232801"/>
    <lineage>
        <taxon>Eukaryota</taxon>
        <taxon>Metazoa</taxon>
        <taxon>Ecdysozoa</taxon>
        <taxon>Arthropoda</taxon>
        <taxon>Crustacea</taxon>
        <taxon>Multicrustacea</taxon>
        <taxon>Cirripedia</taxon>
        <taxon>Thoracica</taxon>
        <taxon>Thoracicalcarea</taxon>
        <taxon>Balanomorpha</taxon>
        <taxon>Balanoidea</taxon>
        <taxon>Balanidae</taxon>
        <taxon>Amphibalaninae</taxon>
        <taxon>Amphibalanus</taxon>
    </lineage>
</organism>
<dbReference type="Pfam" id="PF04636">
    <property type="entry name" value="PA26"/>
    <property type="match status" value="1"/>
</dbReference>
<feature type="compositionally biased region" description="Basic and acidic residues" evidence="1">
    <location>
        <begin position="1"/>
        <end position="11"/>
    </location>
</feature>
<keyword evidence="3" id="KW-1185">Reference proteome</keyword>
<dbReference type="InterPro" id="IPR006730">
    <property type="entry name" value="Sestrin"/>
</dbReference>
<comment type="caution">
    <text evidence="2">The sequence shown here is derived from an EMBL/GenBank/DDBJ whole genome shotgun (WGS) entry which is preliminary data.</text>
</comment>